<sequence length="121" mass="12852">MFGDQSYDSTVVTATVKPSAVGSVPACSSGGRLSLEGGRVGKPARKRSRASRRTPTTLLNTDTTNFRAMVQQFTGNPSLAPGSAHPVDRLLGSVLEDVNSILTTVPSWFLRLDSNCKINNS</sequence>
<feature type="region of interest" description="Disordered" evidence="1">
    <location>
        <begin position="21"/>
        <end position="55"/>
    </location>
</feature>
<comment type="caution">
    <text evidence="3">The sequence shown here is derived from an EMBL/GenBank/DDBJ whole genome shotgun (WGS) entry which is preliminary data.</text>
</comment>
<feature type="compositionally biased region" description="Low complexity" evidence="1">
    <location>
        <begin position="28"/>
        <end position="37"/>
    </location>
</feature>
<reference evidence="3" key="1">
    <citation type="submission" date="2019-09" db="EMBL/GenBank/DDBJ databases">
        <title>Draft genome information of white flower Hibiscus syriacus.</title>
        <authorList>
            <person name="Kim Y.-M."/>
        </authorList>
    </citation>
    <scope>NUCLEOTIDE SEQUENCE [LARGE SCALE GENOMIC DNA]</scope>
    <source>
        <strain evidence="3">YM2019G1</strain>
    </source>
</reference>
<protein>
    <recommendedName>
        <fullName evidence="2">VQ domain-containing protein</fullName>
    </recommendedName>
</protein>
<proteinExistence type="predicted"/>
<dbReference type="Pfam" id="PF05678">
    <property type="entry name" value="VQ"/>
    <property type="match status" value="1"/>
</dbReference>
<dbReference type="InterPro" id="IPR039609">
    <property type="entry name" value="VQ_15/22"/>
</dbReference>
<evidence type="ECO:0000313" key="3">
    <source>
        <dbReference type="EMBL" id="KAE8673055.1"/>
    </source>
</evidence>
<dbReference type="InterPro" id="IPR008889">
    <property type="entry name" value="VQ"/>
</dbReference>
<evidence type="ECO:0000259" key="2">
    <source>
        <dbReference type="Pfam" id="PF05678"/>
    </source>
</evidence>
<keyword evidence="4" id="KW-1185">Reference proteome</keyword>
<dbReference type="Proteomes" id="UP000436088">
    <property type="component" value="Unassembled WGS sequence"/>
</dbReference>
<dbReference type="AlphaFoldDB" id="A0A6A2XZT7"/>
<gene>
    <name evidence="3" type="ORF">F3Y22_tig00111812pilonHSYRG00018</name>
</gene>
<organism evidence="3 4">
    <name type="scientific">Hibiscus syriacus</name>
    <name type="common">Rose of Sharon</name>
    <dbReference type="NCBI Taxonomy" id="106335"/>
    <lineage>
        <taxon>Eukaryota</taxon>
        <taxon>Viridiplantae</taxon>
        <taxon>Streptophyta</taxon>
        <taxon>Embryophyta</taxon>
        <taxon>Tracheophyta</taxon>
        <taxon>Spermatophyta</taxon>
        <taxon>Magnoliopsida</taxon>
        <taxon>eudicotyledons</taxon>
        <taxon>Gunneridae</taxon>
        <taxon>Pentapetalae</taxon>
        <taxon>rosids</taxon>
        <taxon>malvids</taxon>
        <taxon>Malvales</taxon>
        <taxon>Malvaceae</taxon>
        <taxon>Malvoideae</taxon>
        <taxon>Hibiscus</taxon>
    </lineage>
</organism>
<dbReference type="PANTHER" id="PTHR33179:SF29">
    <property type="entry name" value="OS06G0666400 PROTEIN"/>
    <property type="match status" value="1"/>
</dbReference>
<dbReference type="PANTHER" id="PTHR33179">
    <property type="entry name" value="VQ MOTIF-CONTAINING PROTEIN"/>
    <property type="match status" value="1"/>
</dbReference>
<feature type="domain" description="VQ" evidence="2">
    <location>
        <begin position="54"/>
        <end position="78"/>
    </location>
</feature>
<accession>A0A6A2XZT7</accession>
<dbReference type="EMBL" id="VEPZ02001436">
    <property type="protein sequence ID" value="KAE8673055.1"/>
    <property type="molecule type" value="Genomic_DNA"/>
</dbReference>
<evidence type="ECO:0000313" key="4">
    <source>
        <dbReference type="Proteomes" id="UP000436088"/>
    </source>
</evidence>
<evidence type="ECO:0000256" key="1">
    <source>
        <dbReference type="SAM" id="MobiDB-lite"/>
    </source>
</evidence>
<name>A0A6A2XZT7_HIBSY</name>
<feature type="compositionally biased region" description="Basic residues" evidence="1">
    <location>
        <begin position="42"/>
        <end position="52"/>
    </location>
</feature>